<dbReference type="InterPro" id="IPR036906">
    <property type="entry name" value="ATPase_V1_fsu_sf"/>
</dbReference>
<dbReference type="Pfam" id="PF01990">
    <property type="entry name" value="ATP-synt_F"/>
    <property type="match status" value="1"/>
</dbReference>
<dbReference type="AlphaFoldDB" id="A0A0U3FNA7"/>
<dbReference type="EMBL" id="CP006867">
    <property type="protein sequence ID" value="ALU11823.1"/>
    <property type="molecule type" value="Genomic_DNA"/>
</dbReference>
<dbReference type="InterPro" id="IPR008218">
    <property type="entry name" value="ATPase_V1-cplx_f_g_su"/>
</dbReference>
<dbReference type="KEGG" id="iis:EYM_05115"/>
<comment type="similarity">
    <text evidence="1">Belongs to the V-ATPase F subunit family.</text>
</comment>
<keyword evidence="5" id="KW-1185">Reference proteome</keyword>
<sequence>MMEGKVYVITDETTCALFRLMGAAVVKSNDPDETLRKLKELLGREDAAVVLVSYDVAYGKEDEIREIASKVPRPVISLIPGRKFKPPKLDPNEVLMKALGFG</sequence>
<evidence type="ECO:0000256" key="1">
    <source>
        <dbReference type="ARBA" id="ARBA00010148"/>
    </source>
</evidence>
<evidence type="ECO:0000256" key="3">
    <source>
        <dbReference type="ARBA" id="ARBA00023065"/>
    </source>
</evidence>
<accession>A0A0U3FNA7</accession>
<name>A0A0U3FNA7_9CREN</name>
<dbReference type="SUPFAM" id="SSF159468">
    <property type="entry name" value="AtpF-like"/>
    <property type="match status" value="1"/>
</dbReference>
<gene>
    <name evidence="4" type="ORF">EYM_05115</name>
</gene>
<evidence type="ECO:0000256" key="2">
    <source>
        <dbReference type="ARBA" id="ARBA00022448"/>
    </source>
</evidence>
<reference evidence="4 5" key="1">
    <citation type="submission" date="2013-11" db="EMBL/GenBank/DDBJ databases">
        <title>Comparative genomics of Ignicoccus.</title>
        <authorList>
            <person name="Podar M."/>
        </authorList>
    </citation>
    <scope>NUCLEOTIDE SEQUENCE [LARGE SCALE GENOMIC DNA]</scope>
    <source>
        <strain evidence="4 5">DSM 13165</strain>
    </source>
</reference>
<dbReference type="GO" id="GO:0046961">
    <property type="term" value="F:proton-transporting ATPase activity, rotational mechanism"/>
    <property type="evidence" value="ECO:0007669"/>
    <property type="project" value="InterPro"/>
</dbReference>
<keyword evidence="3" id="KW-0406">Ion transport</keyword>
<dbReference type="Gene3D" id="3.40.50.10580">
    <property type="entry name" value="ATPase, V1 complex, subunit F"/>
    <property type="match status" value="1"/>
</dbReference>
<proteinExistence type="inferred from homology"/>
<evidence type="ECO:0000313" key="5">
    <source>
        <dbReference type="Proteomes" id="UP000060778"/>
    </source>
</evidence>
<dbReference type="Proteomes" id="UP000060778">
    <property type="component" value="Chromosome"/>
</dbReference>
<evidence type="ECO:0000313" key="4">
    <source>
        <dbReference type="EMBL" id="ALU11823.1"/>
    </source>
</evidence>
<keyword evidence="2" id="KW-0813">Transport</keyword>
<dbReference type="STRING" id="940295.EYM_05115"/>
<protein>
    <submittedName>
        <fullName evidence="4">H+-transporting two-sector ATPase subunit E</fullName>
    </submittedName>
</protein>
<organism evidence="4 5">
    <name type="scientific">Ignicoccus islandicus DSM 13165</name>
    <dbReference type="NCBI Taxonomy" id="940295"/>
    <lineage>
        <taxon>Archaea</taxon>
        <taxon>Thermoproteota</taxon>
        <taxon>Thermoprotei</taxon>
        <taxon>Desulfurococcales</taxon>
        <taxon>Desulfurococcaceae</taxon>
        <taxon>Ignicoccus</taxon>
    </lineage>
</organism>